<name>A0A183KSX9_9TREM</name>
<protein>
    <submittedName>
        <fullName evidence="1">Uncharacterized protein</fullName>
    </submittedName>
</protein>
<accession>A0A183KSX9</accession>
<proteinExistence type="predicted"/>
<organism evidence="1">
    <name type="scientific">Schistosoma curassoni</name>
    <dbReference type="NCBI Taxonomy" id="6186"/>
    <lineage>
        <taxon>Eukaryota</taxon>
        <taxon>Metazoa</taxon>
        <taxon>Spiralia</taxon>
        <taxon>Lophotrochozoa</taxon>
        <taxon>Platyhelminthes</taxon>
        <taxon>Trematoda</taxon>
        <taxon>Digenea</taxon>
        <taxon>Strigeidida</taxon>
        <taxon>Schistosomatoidea</taxon>
        <taxon>Schistosomatidae</taxon>
        <taxon>Schistosoma</taxon>
    </lineage>
</organism>
<reference evidence="1" key="1">
    <citation type="submission" date="2016-06" db="UniProtKB">
        <authorList>
            <consortium name="WormBaseParasite"/>
        </authorList>
    </citation>
    <scope>IDENTIFICATION</scope>
</reference>
<evidence type="ECO:0000313" key="1">
    <source>
        <dbReference type="WBParaSite" id="SCUD_0001817101-mRNA-1"/>
    </source>
</evidence>
<sequence length="41" mass="4884">MSYLILVIQIIVNNKWALRCRCLRSRIPYIVVTITNDLTNY</sequence>
<dbReference type="WBParaSite" id="SCUD_0001817101-mRNA-1">
    <property type="protein sequence ID" value="SCUD_0001817101-mRNA-1"/>
    <property type="gene ID" value="SCUD_0001817101"/>
</dbReference>
<dbReference type="AlphaFoldDB" id="A0A183KSX9"/>